<dbReference type="GO" id="GO:0004614">
    <property type="term" value="F:phosphoglucomutase activity"/>
    <property type="evidence" value="ECO:0007669"/>
    <property type="project" value="UniProtKB-EC"/>
</dbReference>
<dbReference type="InterPro" id="IPR005841">
    <property type="entry name" value="Alpha-D-phosphohexomutase_SF"/>
</dbReference>
<dbReference type="InterPro" id="IPR036900">
    <property type="entry name" value="A-D-PHexomutase_C_sf"/>
</dbReference>
<dbReference type="AlphaFoldDB" id="M8DLU9"/>
<feature type="domain" description="Alpha-D-phosphohexomutase alpha/beta/alpha" evidence="17">
    <location>
        <begin position="5"/>
        <end position="138"/>
    </location>
</feature>
<organism evidence="20 21">
    <name type="scientific">Brevibacillus borstelensis AK1</name>
    <dbReference type="NCBI Taxonomy" id="1300222"/>
    <lineage>
        <taxon>Bacteria</taxon>
        <taxon>Bacillati</taxon>
        <taxon>Bacillota</taxon>
        <taxon>Bacilli</taxon>
        <taxon>Bacillales</taxon>
        <taxon>Paenibacillaceae</taxon>
        <taxon>Brevibacillus</taxon>
    </lineage>
</organism>
<reference evidence="20 21" key="1">
    <citation type="submission" date="2013-03" db="EMBL/GenBank/DDBJ databases">
        <title>Assembly of a new bacterial strain Brevibacillus borstelensis AK1.</title>
        <authorList>
            <person name="Rajan I."/>
            <person name="PoliReddy D."/>
            <person name="Sugumar T."/>
            <person name="Rathinam K."/>
            <person name="Alqarawi S."/>
            <person name="Khalil A.B."/>
            <person name="Sivakumar N."/>
        </authorList>
    </citation>
    <scope>NUCLEOTIDE SEQUENCE [LARGE SCALE GENOMIC DNA]</scope>
    <source>
        <strain evidence="20 21">AK1</strain>
    </source>
</reference>
<dbReference type="PANTHER" id="PTHR45745:SF1">
    <property type="entry name" value="PHOSPHOGLUCOMUTASE 2B-RELATED"/>
    <property type="match status" value="1"/>
</dbReference>
<sequence>MTAIRFGTDGWRAIVADEFTMENVRVVAQAIAAYTKAIGQEEQGIIIGHDTRFLGRRFALAVAGVLAANGIRTYLANESVPTPVVAFGVKHFAVSGAIMITASHNPPEYNGIKYIPDYAGPATPEITERLEEEIQRIQNGGEVLSITPEEAVARRLLEVIVLRPHYEAHLRRMIHFDKMRQAHLRVVVDPMHGAGIGYVSRMLAEAGVETCGIRETADPFFGGQLPEPKDQHLSLLKQEVIKQKAALGLANDGDADRFGVVDRFGQYLTPNAILVLVAYHLVKNRGLRGRIVRTVATTHLLDRLAERYDLELVETPVGFKYIGAQMMRGDVLLGGEESGGASILGHIPEKDGVLINLLLAEMCAWEKKGIDQMLRDVYDEIGELFSTRMDIRLPEKTPWLEQIRTVSPAKVGPYAVTGVNRMDGIKLLLQGGHWVLIRPSGTEPLLRIYCEAASVGALNKITEAIREWFS</sequence>
<comment type="cofactor">
    <cofactor evidence="2">
        <name>Mg(2+)</name>
        <dbReference type="ChEBI" id="CHEBI:18420"/>
    </cofactor>
</comment>
<dbReference type="InterPro" id="IPR005843">
    <property type="entry name" value="A-D-PHexomutase_C"/>
</dbReference>
<evidence type="ECO:0000256" key="14">
    <source>
        <dbReference type="ARBA" id="ARBA00041467"/>
    </source>
</evidence>
<dbReference type="EMBL" id="APBN01000001">
    <property type="protein sequence ID" value="EMT54452.1"/>
    <property type="molecule type" value="Genomic_DNA"/>
</dbReference>
<dbReference type="RefSeq" id="WP_003386203.1">
    <property type="nucleotide sequence ID" value="NZ_APBN01000001.1"/>
</dbReference>
<comment type="catalytic activity">
    <reaction evidence="1">
        <text>alpha-D-glucose 1-phosphate = alpha-D-glucose 6-phosphate</text>
        <dbReference type="Rhea" id="RHEA:23536"/>
        <dbReference type="ChEBI" id="CHEBI:58225"/>
        <dbReference type="ChEBI" id="CHEBI:58601"/>
        <dbReference type="EC" id="5.4.2.2"/>
    </reaction>
</comment>
<dbReference type="SUPFAM" id="SSF53738">
    <property type="entry name" value="Phosphoglucomutase, first 3 domains"/>
    <property type="match status" value="2"/>
</dbReference>
<dbReference type="CDD" id="cd05800">
    <property type="entry name" value="PGM_like2"/>
    <property type="match status" value="1"/>
</dbReference>
<evidence type="ECO:0000259" key="17">
    <source>
        <dbReference type="Pfam" id="PF02878"/>
    </source>
</evidence>
<evidence type="ECO:0000259" key="19">
    <source>
        <dbReference type="Pfam" id="PF02880"/>
    </source>
</evidence>
<evidence type="ECO:0000256" key="11">
    <source>
        <dbReference type="ARBA" id="ARBA00023235"/>
    </source>
</evidence>
<dbReference type="InterPro" id="IPR005845">
    <property type="entry name" value="A-D-PHexomutase_a/b/a-II"/>
</dbReference>
<dbReference type="Gene3D" id="3.30.310.50">
    <property type="entry name" value="Alpha-D-phosphohexomutase, C-terminal domain"/>
    <property type="match status" value="1"/>
</dbReference>
<dbReference type="InterPro" id="IPR005846">
    <property type="entry name" value="A-D-PHexomutase_a/b/a-III"/>
</dbReference>
<name>M8DLU9_9BACL</name>
<evidence type="ECO:0000256" key="7">
    <source>
        <dbReference type="ARBA" id="ARBA00022526"/>
    </source>
</evidence>
<evidence type="ECO:0000256" key="10">
    <source>
        <dbReference type="ARBA" id="ARBA00022842"/>
    </source>
</evidence>
<dbReference type="STRING" id="1300222.I532_02570"/>
<dbReference type="Gene3D" id="3.40.120.10">
    <property type="entry name" value="Alpha-D-Glucose-1,6-Bisphosphate, subunit A, domain 3"/>
    <property type="match status" value="3"/>
</dbReference>
<feature type="domain" description="Alpha-D-phosphohexomutase alpha/beta/alpha" evidence="19">
    <location>
        <begin position="270"/>
        <end position="379"/>
    </location>
</feature>
<evidence type="ECO:0000259" key="18">
    <source>
        <dbReference type="Pfam" id="PF02879"/>
    </source>
</evidence>
<evidence type="ECO:0000313" key="21">
    <source>
        <dbReference type="Proteomes" id="UP000012081"/>
    </source>
</evidence>
<evidence type="ECO:0000256" key="15">
    <source>
        <dbReference type="RuleBase" id="RU004326"/>
    </source>
</evidence>
<dbReference type="Pfam" id="PF00408">
    <property type="entry name" value="PGM_PMM_IV"/>
    <property type="match status" value="1"/>
</dbReference>
<keyword evidence="10 15" id="KW-0460">Magnesium</keyword>
<evidence type="ECO:0000259" key="16">
    <source>
        <dbReference type="Pfam" id="PF00408"/>
    </source>
</evidence>
<evidence type="ECO:0000256" key="5">
    <source>
        <dbReference type="ARBA" id="ARBA00010231"/>
    </source>
</evidence>
<evidence type="ECO:0000256" key="12">
    <source>
        <dbReference type="ARBA" id="ARBA00039995"/>
    </source>
</evidence>
<gene>
    <name evidence="20" type="ORF">I532_02570</name>
</gene>
<dbReference type="PRINTS" id="PR00509">
    <property type="entry name" value="PGMPMM"/>
</dbReference>
<evidence type="ECO:0000256" key="2">
    <source>
        <dbReference type="ARBA" id="ARBA00001946"/>
    </source>
</evidence>
<dbReference type="GO" id="GO:0006006">
    <property type="term" value="P:glucose metabolic process"/>
    <property type="evidence" value="ECO:0007669"/>
    <property type="project" value="UniProtKB-KW"/>
</dbReference>
<dbReference type="SUPFAM" id="SSF55957">
    <property type="entry name" value="Phosphoglucomutase, C-terminal domain"/>
    <property type="match status" value="1"/>
</dbReference>
<evidence type="ECO:0000256" key="3">
    <source>
        <dbReference type="ARBA" id="ARBA00005164"/>
    </source>
</evidence>
<dbReference type="EC" id="5.4.2.2" evidence="6"/>
<dbReference type="InterPro" id="IPR016066">
    <property type="entry name" value="A-D-PHexomutase_CS"/>
</dbReference>
<evidence type="ECO:0000256" key="6">
    <source>
        <dbReference type="ARBA" id="ARBA00012728"/>
    </source>
</evidence>
<protein>
    <recommendedName>
        <fullName evidence="12">Phosphoglucomutase</fullName>
        <ecNumber evidence="6">5.4.2.2</ecNumber>
    </recommendedName>
    <alternativeName>
        <fullName evidence="14">Alpha-phosphoglucomutase</fullName>
    </alternativeName>
    <alternativeName>
        <fullName evidence="13">Glucose phosphomutase</fullName>
    </alternativeName>
</protein>
<evidence type="ECO:0000256" key="9">
    <source>
        <dbReference type="ARBA" id="ARBA00022723"/>
    </source>
</evidence>
<dbReference type="PROSITE" id="PS00710">
    <property type="entry name" value="PGM_PMM"/>
    <property type="match status" value="1"/>
</dbReference>
<comment type="pathway">
    <text evidence="4">Lipid metabolism.</text>
</comment>
<feature type="domain" description="Alpha-D-phosphohexomutase C-terminal" evidence="16">
    <location>
        <begin position="421"/>
        <end position="467"/>
    </location>
</feature>
<dbReference type="OrthoDB" id="9806956at2"/>
<dbReference type="GO" id="GO:0006166">
    <property type="term" value="P:purine ribonucleoside salvage"/>
    <property type="evidence" value="ECO:0007669"/>
    <property type="project" value="TreeGrafter"/>
</dbReference>
<comment type="similarity">
    <text evidence="5 15">Belongs to the phosphohexose mutase family.</text>
</comment>
<dbReference type="PANTHER" id="PTHR45745">
    <property type="entry name" value="PHOSPHOMANNOMUTASE 45A"/>
    <property type="match status" value="1"/>
</dbReference>
<dbReference type="InterPro" id="IPR005844">
    <property type="entry name" value="A-D-PHexomutase_a/b/a-I"/>
</dbReference>
<dbReference type="GO" id="GO:0000287">
    <property type="term" value="F:magnesium ion binding"/>
    <property type="evidence" value="ECO:0007669"/>
    <property type="project" value="InterPro"/>
</dbReference>
<keyword evidence="7" id="KW-0313">Glucose metabolism</keyword>
<evidence type="ECO:0000256" key="1">
    <source>
        <dbReference type="ARBA" id="ARBA00000443"/>
    </source>
</evidence>
<keyword evidence="21" id="KW-1185">Reference proteome</keyword>
<evidence type="ECO:0000313" key="20">
    <source>
        <dbReference type="EMBL" id="EMT54452.1"/>
    </source>
</evidence>
<accession>M8DLU9</accession>
<keyword evidence="8" id="KW-0597">Phosphoprotein</keyword>
<evidence type="ECO:0000256" key="13">
    <source>
        <dbReference type="ARBA" id="ARBA00041398"/>
    </source>
</evidence>
<dbReference type="PATRIC" id="fig|1300222.3.peg.538"/>
<evidence type="ECO:0000256" key="4">
    <source>
        <dbReference type="ARBA" id="ARBA00005189"/>
    </source>
</evidence>
<dbReference type="Pfam" id="PF02880">
    <property type="entry name" value="PGM_PMM_III"/>
    <property type="match status" value="1"/>
</dbReference>
<dbReference type="Proteomes" id="UP000012081">
    <property type="component" value="Unassembled WGS sequence"/>
</dbReference>
<dbReference type="GO" id="GO:0008973">
    <property type="term" value="F:phosphopentomutase activity"/>
    <property type="evidence" value="ECO:0007669"/>
    <property type="project" value="TreeGrafter"/>
</dbReference>
<keyword evidence="11" id="KW-0413">Isomerase</keyword>
<keyword evidence="7" id="KW-0119">Carbohydrate metabolism</keyword>
<proteinExistence type="inferred from homology"/>
<dbReference type="Pfam" id="PF02878">
    <property type="entry name" value="PGM_PMM_I"/>
    <property type="match status" value="1"/>
</dbReference>
<dbReference type="InterPro" id="IPR016055">
    <property type="entry name" value="A-D-PHexomutase_a/b/a-I/II/III"/>
</dbReference>
<keyword evidence="9 15" id="KW-0479">Metal-binding</keyword>
<dbReference type="Pfam" id="PF02879">
    <property type="entry name" value="PGM_PMM_II"/>
    <property type="match status" value="1"/>
</dbReference>
<feature type="domain" description="Alpha-D-phosphohexomutase alpha/beta/alpha" evidence="18">
    <location>
        <begin position="166"/>
        <end position="263"/>
    </location>
</feature>
<comment type="pathway">
    <text evidence="3">Glycolipid metabolism; diglucosyl-diacylglycerol biosynthesis.</text>
</comment>
<comment type="caution">
    <text evidence="20">The sequence shown here is derived from an EMBL/GenBank/DDBJ whole genome shotgun (WGS) entry which is preliminary data.</text>
</comment>
<evidence type="ECO:0000256" key="8">
    <source>
        <dbReference type="ARBA" id="ARBA00022553"/>
    </source>
</evidence>